<evidence type="ECO:0000256" key="4">
    <source>
        <dbReference type="PROSITE-ProRule" id="PRU00409"/>
    </source>
</evidence>
<comment type="caution">
    <text evidence="6">The sequence shown here is derived from an EMBL/GenBank/DDBJ whole genome shotgun (WGS) entry which is preliminary data.</text>
</comment>
<evidence type="ECO:0000259" key="5">
    <source>
        <dbReference type="PROSITE" id="PS50975"/>
    </source>
</evidence>
<name>A0ABX1FIK0_9PSEU</name>
<evidence type="ECO:0000256" key="1">
    <source>
        <dbReference type="ARBA" id="ARBA00022598"/>
    </source>
</evidence>
<dbReference type="InterPro" id="IPR011761">
    <property type="entry name" value="ATP-grasp"/>
</dbReference>
<dbReference type="SUPFAM" id="SSF56059">
    <property type="entry name" value="Glutathione synthetase ATP-binding domain-like"/>
    <property type="match status" value="1"/>
</dbReference>
<feature type="domain" description="ATP-grasp" evidence="5">
    <location>
        <begin position="113"/>
        <end position="308"/>
    </location>
</feature>
<evidence type="ECO:0000313" key="6">
    <source>
        <dbReference type="EMBL" id="NKE58803.1"/>
    </source>
</evidence>
<dbReference type="PANTHER" id="PTHR43585">
    <property type="entry name" value="FUMIPYRROLE BIOSYNTHESIS PROTEIN C"/>
    <property type="match status" value="1"/>
</dbReference>
<accession>A0ABX1FIK0</accession>
<protein>
    <submittedName>
        <fullName evidence="6">ATP-grasp domain-containing protein</fullName>
    </submittedName>
</protein>
<dbReference type="Gene3D" id="3.30.470.20">
    <property type="entry name" value="ATP-grasp fold, B domain"/>
    <property type="match status" value="1"/>
</dbReference>
<organism evidence="6 7">
    <name type="scientific">Lentzea indica</name>
    <dbReference type="NCBI Taxonomy" id="2604800"/>
    <lineage>
        <taxon>Bacteria</taxon>
        <taxon>Bacillati</taxon>
        <taxon>Actinomycetota</taxon>
        <taxon>Actinomycetes</taxon>
        <taxon>Pseudonocardiales</taxon>
        <taxon>Pseudonocardiaceae</taxon>
        <taxon>Lentzea</taxon>
    </lineage>
</organism>
<reference evidence="6 7" key="1">
    <citation type="submission" date="2019-08" db="EMBL/GenBank/DDBJ databases">
        <title>Lentzea from Indian Himalayas.</title>
        <authorList>
            <person name="Mandal S."/>
            <person name="Mallick Gupta A."/>
            <person name="Maiti P.K."/>
            <person name="Sarkar J."/>
            <person name="Mandal S."/>
        </authorList>
    </citation>
    <scope>NUCLEOTIDE SEQUENCE [LARGE SCALE GENOMIC DNA]</scope>
    <source>
        <strain evidence="6 7">PSKA42</strain>
    </source>
</reference>
<keyword evidence="7" id="KW-1185">Reference proteome</keyword>
<dbReference type="Pfam" id="PF13535">
    <property type="entry name" value="ATP-grasp_4"/>
    <property type="match status" value="1"/>
</dbReference>
<evidence type="ECO:0000256" key="2">
    <source>
        <dbReference type="ARBA" id="ARBA00022741"/>
    </source>
</evidence>
<dbReference type="PANTHER" id="PTHR43585:SF2">
    <property type="entry name" value="ATP-GRASP ENZYME FSQD"/>
    <property type="match status" value="1"/>
</dbReference>
<keyword evidence="2 4" id="KW-0547">Nucleotide-binding</keyword>
<dbReference type="RefSeq" id="WP_167975461.1">
    <property type="nucleotide sequence ID" value="NZ_VSRL01000065.1"/>
</dbReference>
<sequence length="415" mass="45537">MATRRVLVIGVPWSTGELTMAAADAQDLQARLVVADTEAKLRGVENTTSFDRLVVAALDVDSIVDVTRTEHFDAIVSITELTVELAAQVREAKGFGGTSSDTERAVLDKAATRETLRSKGLTEVDHRSATITELADLLDVVQLPAIVKPRSFTGSIGVRLLHDRSDVEAVTRQYDLAKAPAFGRDQITVESFIPGPEVSVEGLVVDGELSLFAITDKINTGSPIFYEVAHVMPSRFTADWEERVRSYLQDVVTALGVVTSPIHAELKLAGDRPEMIEIHTRYGGGRIVDLLQATYPRRAYRDYLAAVLDGVRPEIVEPIAVHGTGFFVGLVDLPLAPPSFDFPHPAAVTAIDFDARRQPPLLEHEGLRLQYWRAGHATFSSPDYQHVWENVLFVRDQVPHTDPSNLSTPSTLSTR</sequence>
<evidence type="ECO:0000313" key="7">
    <source>
        <dbReference type="Proteomes" id="UP001515943"/>
    </source>
</evidence>
<gene>
    <name evidence="6" type="ORF">FXN61_19100</name>
</gene>
<proteinExistence type="predicted"/>
<dbReference type="PROSITE" id="PS50975">
    <property type="entry name" value="ATP_GRASP"/>
    <property type="match status" value="1"/>
</dbReference>
<evidence type="ECO:0000256" key="3">
    <source>
        <dbReference type="ARBA" id="ARBA00022840"/>
    </source>
</evidence>
<keyword evidence="3 4" id="KW-0067">ATP-binding</keyword>
<dbReference type="Proteomes" id="UP001515943">
    <property type="component" value="Unassembled WGS sequence"/>
</dbReference>
<keyword evidence="1" id="KW-0436">Ligase</keyword>
<dbReference type="EMBL" id="VSRL01000065">
    <property type="protein sequence ID" value="NKE58803.1"/>
    <property type="molecule type" value="Genomic_DNA"/>
</dbReference>
<dbReference type="InterPro" id="IPR052032">
    <property type="entry name" value="ATP-dep_AA_Ligase"/>
</dbReference>